<dbReference type="EMBL" id="JAACJJ010000003">
    <property type="protein sequence ID" value="KAF5328794.1"/>
    <property type="molecule type" value="Genomic_DNA"/>
</dbReference>
<sequence>MPSNRPSSGPKPSQSPSNPYEDTSRRRNLATIHQGIPPGENMGPLRPPLPLGQESQIDVARECIQKRFPDFVPRNNLDIVSLAGIADVGPTDQASIYALLDMLHQTHIPHRMEKYNCTAEQATSSLSKDVDLSIGRIAATDTIGAKPRAGQKIWVRVMPSWPEYSIRLWASSADVQLFGMDFVLSATGAPINLSHRFKLYTTAWIYGPGGMDELPPFDIKHPPGTSPAYNRPPGPRAPGEELYMVGEEQTIVVEDRLGLDPREVARVNMGDDPDVKPLATLLKFTIPKHPVHKTRKLHPGVKYDEVHWSLDE</sequence>
<protein>
    <submittedName>
        <fullName evidence="2">Uncharacterized protein</fullName>
    </submittedName>
</protein>
<evidence type="ECO:0000313" key="2">
    <source>
        <dbReference type="EMBL" id="KAF5328794.1"/>
    </source>
</evidence>
<proteinExistence type="predicted"/>
<name>A0A8H5BT63_9AGAR</name>
<organism evidence="2 3">
    <name type="scientific">Psilocybe cf. subviscida</name>
    <dbReference type="NCBI Taxonomy" id="2480587"/>
    <lineage>
        <taxon>Eukaryota</taxon>
        <taxon>Fungi</taxon>
        <taxon>Dikarya</taxon>
        <taxon>Basidiomycota</taxon>
        <taxon>Agaricomycotina</taxon>
        <taxon>Agaricomycetes</taxon>
        <taxon>Agaricomycetidae</taxon>
        <taxon>Agaricales</taxon>
        <taxon>Agaricineae</taxon>
        <taxon>Strophariaceae</taxon>
        <taxon>Psilocybe</taxon>
    </lineage>
</organism>
<evidence type="ECO:0000313" key="3">
    <source>
        <dbReference type="Proteomes" id="UP000567179"/>
    </source>
</evidence>
<gene>
    <name evidence="2" type="ORF">D9619_011668</name>
</gene>
<dbReference type="Proteomes" id="UP000567179">
    <property type="component" value="Unassembled WGS sequence"/>
</dbReference>
<reference evidence="2 3" key="1">
    <citation type="journal article" date="2020" name="ISME J.">
        <title>Uncovering the hidden diversity of litter-decomposition mechanisms in mushroom-forming fungi.</title>
        <authorList>
            <person name="Floudas D."/>
            <person name="Bentzer J."/>
            <person name="Ahren D."/>
            <person name="Johansson T."/>
            <person name="Persson P."/>
            <person name="Tunlid A."/>
        </authorList>
    </citation>
    <scope>NUCLEOTIDE SEQUENCE [LARGE SCALE GENOMIC DNA]</scope>
    <source>
        <strain evidence="2 3">CBS 101986</strain>
    </source>
</reference>
<dbReference type="OrthoDB" id="2628807at2759"/>
<accession>A0A8H5BT63</accession>
<feature type="region of interest" description="Disordered" evidence="1">
    <location>
        <begin position="1"/>
        <end position="28"/>
    </location>
</feature>
<evidence type="ECO:0000256" key="1">
    <source>
        <dbReference type="SAM" id="MobiDB-lite"/>
    </source>
</evidence>
<keyword evidence="3" id="KW-1185">Reference proteome</keyword>
<feature type="region of interest" description="Disordered" evidence="1">
    <location>
        <begin position="33"/>
        <end position="52"/>
    </location>
</feature>
<dbReference type="AlphaFoldDB" id="A0A8H5BT63"/>
<feature type="compositionally biased region" description="Low complexity" evidence="1">
    <location>
        <begin position="1"/>
        <end position="19"/>
    </location>
</feature>
<comment type="caution">
    <text evidence="2">The sequence shown here is derived from an EMBL/GenBank/DDBJ whole genome shotgun (WGS) entry which is preliminary data.</text>
</comment>